<sequence>MKDINDIIMQQAAGGLKLNPDEQRTFLYTFKERVIGLCSIDEANTQELSEHFKEILRQLSKAFSPIFVKISPYIDSQKQILYLKMAQELGCEATIVSEDCSKQYGLVIHTDHPSQVDEPDLYQQFSSLLLATSSTPKKKTSFWKKLFG</sequence>
<organism evidence="1 2">
    <name type="scientific">Streptococcus zhangguiae</name>
    <dbReference type="NCBI Taxonomy" id="2664091"/>
    <lineage>
        <taxon>Bacteria</taxon>
        <taxon>Bacillati</taxon>
        <taxon>Bacillota</taxon>
        <taxon>Bacilli</taxon>
        <taxon>Lactobacillales</taxon>
        <taxon>Streptococcaceae</taxon>
        <taxon>Streptococcus</taxon>
    </lineage>
</organism>
<comment type="caution">
    <text evidence="1">The sequence shown here is derived from an EMBL/GenBank/DDBJ whole genome shotgun (WGS) entry which is preliminary data.</text>
</comment>
<gene>
    <name evidence="1" type="ORF">GGH11_07940</name>
</gene>
<name>A0A6I4RHK7_9STRE</name>
<dbReference type="Gene3D" id="3.30.1330.30">
    <property type="match status" value="1"/>
</dbReference>
<dbReference type="AlphaFoldDB" id="A0A6I4RHK7"/>
<dbReference type="Pfam" id="PF07997">
    <property type="entry name" value="DUF1694"/>
    <property type="match status" value="1"/>
</dbReference>
<dbReference type="EMBL" id="WUBJ01000010">
    <property type="protein sequence ID" value="MWV56904.1"/>
    <property type="molecule type" value="Genomic_DNA"/>
</dbReference>
<evidence type="ECO:0000313" key="1">
    <source>
        <dbReference type="EMBL" id="MWV56904.1"/>
    </source>
</evidence>
<proteinExistence type="predicted"/>
<accession>A0A6I4RHK7</accession>
<dbReference type="SUPFAM" id="SSF160515">
    <property type="entry name" value="YueI-like"/>
    <property type="match status" value="1"/>
</dbReference>
<evidence type="ECO:0000313" key="2">
    <source>
        <dbReference type="Proteomes" id="UP000435423"/>
    </source>
</evidence>
<protein>
    <submittedName>
        <fullName evidence="1">DUF1694 domain-containing protein</fullName>
    </submittedName>
</protein>
<dbReference type="InterPro" id="IPR029064">
    <property type="entry name" value="Ribosomal_eL30-like_sf"/>
</dbReference>
<reference evidence="1 2" key="1">
    <citation type="submission" date="2019-10" db="EMBL/GenBank/DDBJ databases">
        <title>Streptococcis sp, isolated from the respiratory tract of Marmot.</title>
        <authorList>
            <person name="Zhang G."/>
        </authorList>
    </citation>
    <scope>NUCLEOTIDE SEQUENCE [LARGE SCALE GENOMIC DNA]</scope>
    <source>
        <strain evidence="2">zg-70</strain>
    </source>
</reference>
<dbReference type="RefSeq" id="WP_160463281.1">
    <property type="nucleotide sequence ID" value="NZ_JABFQT010000010.1"/>
</dbReference>
<dbReference type="InterPro" id="IPR012543">
    <property type="entry name" value="DUF1694"/>
</dbReference>
<dbReference type="Proteomes" id="UP000435423">
    <property type="component" value="Unassembled WGS sequence"/>
</dbReference>